<keyword evidence="3" id="KW-1185">Reference proteome</keyword>
<comment type="caution">
    <text evidence="2">The sequence shown here is derived from an EMBL/GenBank/DDBJ whole genome shotgun (WGS) entry which is preliminary data.</text>
</comment>
<feature type="compositionally biased region" description="Low complexity" evidence="1">
    <location>
        <begin position="133"/>
        <end position="144"/>
    </location>
</feature>
<organism evidence="2 3">
    <name type="scientific">Cytospora schulzeri</name>
    <dbReference type="NCBI Taxonomy" id="448051"/>
    <lineage>
        <taxon>Eukaryota</taxon>
        <taxon>Fungi</taxon>
        <taxon>Dikarya</taxon>
        <taxon>Ascomycota</taxon>
        <taxon>Pezizomycotina</taxon>
        <taxon>Sordariomycetes</taxon>
        <taxon>Sordariomycetidae</taxon>
        <taxon>Diaporthales</taxon>
        <taxon>Cytosporaceae</taxon>
        <taxon>Cytospora</taxon>
    </lineage>
</organism>
<protein>
    <submittedName>
        <fullName evidence="2">Uncharacterized protein</fullName>
    </submittedName>
</protein>
<name>A0A423VIG5_9PEZI</name>
<feature type="region of interest" description="Disordered" evidence="1">
    <location>
        <begin position="406"/>
        <end position="446"/>
    </location>
</feature>
<dbReference type="AlphaFoldDB" id="A0A423VIG5"/>
<reference evidence="2 3" key="1">
    <citation type="submission" date="2015-09" db="EMBL/GenBank/DDBJ databases">
        <title>Host preference determinants of Valsa canker pathogens revealed by comparative genomics.</title>
        <authorList>
            <person name="Yin Z."/>
            <person name="Huang L."/>
        </authorList>
    </citation>
    <scope>NUCLEOTIDE SEQUENCE [LARGE SCALE GENOMIC DNA]</scope>
    <source>
        <strain evidence="2 3">03-1</strain>
    </source>
</reference>
<feature type="region of interest" description="Disordered" evidence="1">
    <location>
        <begin position="123"/>
        <end position="160"/>
    </location>
</feature>
<evidence type="ECO:0000256" key="1">
    <source>
        <dbReference type="SAM" id="MobiDB-lite"/>
    </source>
</evidence>
<feature type="compositionally biased region" description="Acidic residues" evidence="1">
    <location>
        <begin position="123"/>
        <end position="132"/>
    </location>
</feature>
<proteinExistence type="predicted"/>
<evidence type="ECO:0000313" key="2">
    <source>
        <dbReference type="EMBL" id="ROV90797.1"/>
    </source>
</evidence>
<feature type="region of interest" description="Disordered" evidence="1">
    <location>
        <begin position="24"/>
        <end position="98"/>
    </location>
</feature>
<dbReference type="OrthoDB" id="10592767at2759"/>
<gene>
    <name evidence="2" type="ORF">VMCG_09389</name>
</gene>
<feature type="compositionally biased region" description="Acidic residues" evidence="1">
    <location>
        <begin position="409"/>
        <end position="446"/>
    </location>
</feature>
<accession>A0A423VIG5</accession>
<evidence type="ECO:0000313" key="3">
    <source>
        <dbReference type="Proteomes" id="UP000283895"/>
    </source>
</evidence>
<sequence>METVLVENVLVVTVLVEPVSLGNVGREPLPVEVKDPTPLGSELGSDRVTALLPPESELTGLSDDRLEKPEAPEDGREPDNEPDDTGNTELLGGGAPYVGIVTEDAEADTGGGRLLVPIADEEAEDPVEDWSDEPGIPLELPPGGVTELEADETDPDVSGAEEDKLAEFDALDSWEDEEPAMELDGDMEIVTEFEALPRPLEALPGPFELPYPVDADTLTEADAVPWVEDTEPDGPEEPEEDGTTLLLDAVSELSTEELPPPAEEEEAELSVRELDKAALPEDEEAEITLLSTLDCELGSRLEPPVTDAELPVAETDELVPGLVLRLGRLSDPEREADPEAETGDVPLVAGGKVPLLIETVGMVSVAELPVLLLTGLEDSEATLELELRLVAGGTVPGFVLMDGPVADDGGFDDWDEGTPDIEDEDSPTEEDEGVPEGEGEDCSDDMELPVGTIEDEGPYGPAVLLVVSNRDEGTPLSVVPPYGELDWTGMVTTELEAPEDGTERVFDAEGLETEAEPGGGKITDIVVVLGPLEMPGFDETGMLLRAADEELPKAVDELGLSLITVDDGLTVSVSALVVVRVVIREVNSFVVMVAMELLLIVVSKVDGGVPLLDSEDDTTAEFEDELRV</sequence>
<feature type="compositionally biased region" description="Basic and acidic residues" evidence="1">
    <location>
        <begin position="62"/>
        <end position="79"/>
    </location>
</feature>
<dbReference type="EMBL" id="LKEA01000060">
    <property type="protein sequence ID" value="ROV90797.1"/>
    <property type="molecule type" value="Genomic_DNA"/>
</dbReference>
<dbReference type="Proteomes" id="UP000283895">
    <property type="component" value="Unassembled WGS sequence"/>
</dbReference>